<feature type="region of interest" description="Disordered" evidence="1">
    <location>
        <begin position="1"/>
        <end position="22"/>
    </location>
</feature>
<dbReference type="AlphaFoldDB" id="A0AAN7ZNF7"/>
<comment type="caution">
    <text evidence="3">The sequence shown here is derived from an EMBL/GenBank/DDBJ whole genome shotgun (WGS) entry which is preliminary data.</text>
</comment>
<organism evidence="3 4">
    <name type="scientific">Pyrocoelia pectoralis</name>
    <dbReference type="NCBI Taxonomy" id="417401"/>
    <lineage>
        <taxon>Eukaryota</taxon>
        <taxon>Metazoa</taxon>
        <taxon>Ecdysozoa</taxon>
        <taxon>Arthropoda</taxon>
        <taxon>Hexapoda</taxon>
        <taxon>Insecta</taxon>
        <taxon>Pterygota</taxon>
        <taxon>Neoptera</taxon>
        <taxon>Endopterygota</taxon>
        <taxon>Coleoptera</taxon>
        <taxon>Polyphaga</taxon>
        <taxon>Elateriformia</taxon>
        <taxon>Elateroidea</taxon>
        <taxon>Lampyridae</taxon>
        <taxon>Lampyrinae</taxon>
        <taxon>Pyrocoelia</taxon>
    </lineage>
</organism>
<evidence type="ECO:0000256" key="1">
    <source>
        <dbReference type="SAM" id="MobiDB-lite"/>
    </source>
</evidence>
<keyword evidence="2" id="KW-1133">Transmembrane helix</keyword>
<reference evidence="3 4" key="1">
    <citation type="journal article" date="2024" name="Insects">
        <title>An Improved Chromosome-Level Genome Assembly of the Firefly Pyrocoelia pectoralis.</title>
        <authorList>
            <person name="Fu X."/>
            <person name="Meyer-Rochow V.B."/>
            <person name="Ballantyne L."/>
            <person name="Zhu X."/>
        </authorList>
    </citation>
    <scope>NUCLEOTIDE SEQUENCE [LARGE SCALE GENOMIC DNA]</scope>
    <source>
        <strain evidence="3">XCY_ONT2</strain>
    </source>
</reference>
<accession>A0AAN7ZNF7</accession>
<dbReference type="Proteomes" id="UP001329430">
    <property type="component" value="Chromosome 2"/>
</dbReference>
<sequence>MQPSAPPSEVREDVSDSPPTYNEVINMKTLPHNPLTYHAINYGACPTPPPPPYTPSPSRTGQNGKVYAHEPESGMMVPLNAASSNFRPVESSVRKKYAAYVCCAFFLIIIMVAAYLGKNNKKHNYRHNYEWNF</sequence>
<evidence type="ECO:0000313" key="3">
    <source>
        <dbReference type="EMBL" id="KAK5648937.1"/>
    </source>
</evidence>
<dbReference type="EMBL" id="JAVRBK010000002">
    <property type="protein sequence ID" value="KAK5648937.1"/>
    <property type="molecule type" value="Genomic_DNA"/>
</dbReference>
<evidence type="ECO:0000256" key="2">
    <source>
        <dbReference type="SAM" id="Phobius"/>
    </source>
</evidence>
<feature type="transmembrane region" description="Helical" evidence="2">
    <location>
        <begin position="97"/>
        <end position="117"/>
    </location>
</feature>
<proteinExistence type="predicted"/>
<keyword evidence="2" id="KW-0812">Transmembrane</keyword>
<gene>
    <name evidence="3" type="ORF">RI129_003829</name>
</gene>
<protein>
    <submittedName>
        <fullName evidence="3">Uncharacterized protein</fullName>
    </submittedName>
</protein>
<evidence type="ECO:0000313" key="4">
    <source>
        <dbReference type="Proteomes" id="UP001329430"/>
    </source>
</evidence>
<keyword evidence="2" id="KW-0472">Membrane</keyword>
<keyword evidence="4" id="KW-1185">Reference proteome</keyword>
<name>A0AAN7ZNF7_9COLE</name>